<comment type="caution">
    <text evidence="1">The sequence shown here is derived from an EMBL/GenBank/DDBJ whole genome shotgun (WGS) entry which is preliminary data.</text>
</comment>
<protein>
    <recommendedName>
        <fullName evidence="3">Restriction endonuclease type IV Mrr domain-containing protein</fullName>
    </recommendedName>
</protein>
<evidence type="ECO:0000313" key="1">
    <source>
        <dbReference type="EMBL" id="MFC4987092.1"/>
    </source>
</evidence>
<evidence type="ECO:0000313" key="2">
    <source>
        <dbReference type="Proteomes" id="UP001595925"/>
    </source>
</evidence>
<proteinExistence type="predicted"/>
<keyword evidence="2" id="KW-1185">Reference proteome</keyword>
<sequence length="433" mass="48264">MPSFIEAEIQHRLWLWLEETQGYDVWPEVTLDKGRVDLLAETPDGEHWGYEVKGASNINLSTIKQLHKYLESGYLDRIFFASYEVDNFLSLVEDNDYHYLLDHGKCYEAAAGAHQLIDQGVDPSQITNRIQKENPNILEIQLEGGRRLEDNRTFEQWMSQLPNWKSGFEEEHQPTNPNIEDVVSTISDAINWFPYTKQFGVVQVPLDVEQVKMGGRTKINEDLGELLTSQPSTDPRVIREAGLFPRERTISPVTNESSLHHAVWQEFGGLPEGALPNSKRGKDPVLMNTSINIDLLSFDGGTTATEIMESGGKVVGIEAKTRSGLNSTERLNEQLVKYTKGGGLTHIYLAIPASDTDKAITLLDQFSSSASEKCGVIGVNNDGSVDIEMEAKEFSLENDGYGSPPEYPFYIGYGNADISDAPGIISCFSHPDE</sequence>
<accession>A0ABD5QC16</accession>
<gene>
    <name evidence="1" type="ORF">ACFPFO_04790</name>
</gene>
<dbReference type="AlphaFoldDB" id="A0ABD5QC16"/>
<dbReference type="RefSeq" id="WP_224830193.1">
    <property type="nucleotide sequence ID" value="NZ_JAIVEF010000045.1"/>
</dbReference>
<organism evidence="1 2">
    <name type="scientific">Saliphagus infecundisoli</name>
    <dbReference type="NCBI Taxonomy" id="1849069"/>
    <lineage>
        <taxon>Archaea</taxon>
        <taxon>Methanobacteriati</taxon>
        <taxon>Methanobacteriota</taxon>
        <taxon>Stenosarchaea group</taxon>
        <taxon>Halobacteria</taxon>
        <taxon>Halobacteriales</taxon>
        <taxon>Natrialbaceae</taxon>
        <taxon>Saliphagus</taxon>
    </lineage>
</organism>
<dbReference type="EMBL" id="JBHSJG010000016">
    <property type="protein sequence ID" value="MFC4987092.1"/>
    <property type="molecule type" value="Genomic_DNA"/>
</dbReference>
<dbReference type="Proteomes" id="UP001595925">
    <property type="component" value="Unassembled WGS sequence"/>
</dbReference>
<name>A0ABD5QC16_9EURY</name>
<reference evidence="1 2" key="1">
    <citation type="journal article" date="2019" name="Int. J. Syst. Evol. Microbiol.">
        <title>The Global Catalogue of Microorganisms (GCM) 10K type strain sequencing project: providing services to taxonomists for standard genome sequencing and annotation.</title>
        <authorList>
            <consortium name="The Broad Institute Genomics Platform"/>
            <consortium name="The Broad Institute Genome Sequencing Center for Infectious Disease"/>
            <person name="Wu L."/>
            <person name="Ma J."/>
        </authorList>
    </citation>
    <scope>NUCLEOTIDE SEQUENCE [LARGE SCALE GENOMIC DNA]</scope>
    <source>
        <strain evidence="1 2">CGMCC 1.15824</strain>
    </source>
</reference>
<evidence type="ECO:0008006" key="3">
    <source>
        <dbReference type="Google" id="ProtNLM"/>
    </source>
</evidence>